<dbReference type="SUPFAM" id="SSF48403">
    <property type="entry name" value="Ankyrin repeat"/>
    <property type="match status" value="1"/>
</dbReference>
<dbReference type="Gene3D" id="1.25.40.20">
    <property type="entry name" value="Ankyrin repeat-containing domain"/>
    <property type="match status" value="1"/>
</dbReference>
<proteinExistence type="predicted"/>
<evidence type="ECO:0000313" key="2">
    <source>
        <dbReference type="Proteomes" id="UP000029646"/>
    </source>
</evidence>
<organism evidence="1 2">
    <name type="scientific">Jejuia pallidilutea</name>
    <dbReference type="NCBI Taxonomy" id="504487"/>
    <lineage>
        <taxon>Bacteria</taxon>
        <taxon>Pseudomonadati</taxon>
        <taxon>Bacteroidota</taxon>
        <taxon>Flavobacteriia</taxon>
        <taxon>Flavobacteriales</taxon>
        <taxon>Flavobacteriaceae</taxon>
        <taxon>Jejuia</taxon>
    </lineage>
</organism>
<gene>
    <name evidence="1" type="ORF">JCM19302_3049</name>
</gene>
<dbReference type="InterPro" id="IPR036770">
    <property type="entry name" value="Ankyrin_rpt-contain_sf"/>
</dbReference>
<dbReference type="AlphaFoldDB" id="A0A090WAD1"/>
<dbReference type="RefSeq" id="WP_238567321.1">
    <property type="nucleotide sequence ID" value="NZ_BBNS01000042.1"/>
</dbReference>
<accession>A0A090WAD1</accession>
<reference evidence="1 2" key="1">
    <citation type="journal article" date="2014" name="Genome Announc.">
        <title>Draft Genome Sequence of Marine Flavobacterium Jejuia pallidilutea Strain 11shimoA1 and Pigmentation Mutants.</title>
        <authorList>
            <person name="Takatani N."/>
            <person name="Nakanishi M."/>
            <person name="Meirelles P."/>
            <person name="Mino S."/>
            <person name="Suda W."/>
            <person name="Oshima K."/>
            <person name="Hattori M."/>
            <person name="Ohkuma M."/>
            <person name="Hosokawa M."/>
            <person name="Miyashita K."/>
            <person name="Thompson F.L."/>
            <person name="Niwa A."/>
            <person name="Sawabe T."/>
            <person name="Sawabe T."/>
        </authorList>
    </citation>
    <scope>NUCLEOTIDE SEQUENCE [LARGE SCALE GENOMIC DNA]</scope>
    <source>
        <strain evidence="2">JCM19302</strain>
    </source>
</reference>
<protein>
    <submittedName>
        <fullName evidence="1">Uncharacterized protein</fullName>
    </submittedName>
</protein>
<name>A0A090WAD1_9FLAO</name>
<dbReference type="Proteomes" id="UP000029646">
    <property type="component" value="Unassembled WGS sequence"/>
</dbReference>
<comment type="caution">
    <text evidence="1">The sequence shown here is derived from an EMBL/GenBank/DDBJ whole genome shotgun (WGS) entry which is preliminary data.</text>
</comment>
<evidence type="ECO:0000313" key="1">
    <source>
        <dbReference type="EMBL" id="GAL73168.1"/>
    </source>
</evidence>
<sequence>MVELLLRHNADTAIKDNEGKLALEYAKNKGFTDVVDLLK</sequence>
<dbReference type="EMBL" id="BBNS01000042">
    <property type="protein sequence ID" value="GAL73168.1"/>
    <property type="molecule type" value="Genomic_DNA"/>
</dbReference>